<reference evidence="2 3" key="1">
    <citation type="submission" date="2024-10" db="EMBL/GenBank/DDBJ databases">
        <title>The Natural Products Discovery Center: Release of the First 8490 Sequenced Strains for Exploring Actinobacteria Biosynthetic Diversity.</title>
        <authorList>
            <person name="Kalkreuter E."/>
            <person name="Kautsar S.A."/>
            <person name="Yang D."/>
            <person name="Bader C.D."/>
            <person name="Teijaro C.N."/>
            <person name="Fluegel L."/>
            <person name="Davis C.M."/>
            <person name="Simpson J.R."/>
            <person name="Lauterbach L."/>
            <person name="Steele A.D."/>
            <person name="Gui C."/>
            <person name="Meng S."/>
            <person name="Li G."/>
            <person name="Viehrig K."/>
            <person name="Ye F."/>
            <person name="Su P."/>
            <person name="Kiefer A.F."/>
            <person name="Nichols A."/>
            <person name="Cepeda A.J."/>
            <person name="Yan W."/>
            <person name="Fan B."/>
            <person name="Jiang Y."/>
            <person name="Adhikari A."/>
            <person name="Zheng C.-J."/>
            <person name="Schuster L."/>
            <person name="Cowan T.M."/>
            <person name="Smanski M.J."/>
            <person name="Chevrette M.G."/>
            <person name="De Carvalho L.P.S."/>
            <person name="Shen B."/>
        </authorList>
    </citation>
    <scope>NUCLEOTIDE SEQUENCE [LARGE SCALE GENOMIC DNA]</scope>
    <source>
        <strain evidence="2 3">NPDC019626</strain>
    </source>
</reference>
<dbReference type="SUPFAM" id="SSF54593">
    <property type="entry name" value="Glyoxalase/Bleomycin resistance protein/Dihydroxybiphenyl dioxygenase"/>
    <property type="match status" value="1"/>
</dbReference>
<evidence type="ECO:0000313" key="2">
    <source>
        <dbReference type="EMBL" id="MFI2325481.1"/>
    </source>
</evidence>
<accession>A0ABW7WSK7</accession>
<dbReference type="EMBL" id="JBIRXV010000013">
    <property type="protein sequence ID" value="MFI2325481.1"/>
    <property type="molecule type" value="Genomic_DNA"/>
</dbReference>
<sequence>MTRPTDIIDTTSHRPWCSAVSTFEVSMSRYFGPLRQLGYVVGDIDSAMKHWIEVTGVGPFFYIDDQPLHDFRFRGRQASPRFSVALAQTGDTQIELIQQRNDEPSAFKEFTDRGLAGLQHVAYWTTDFDRLRDAAFERGATELQSGVSGSGAPDERFVYFEEGPFPGTVLELSEISGRKGELFQAVAAAAVGWDGRDPVRDMRTVLGS</sequence>
<dbReference type="Gene3D" id="3.10.180.10">
    <property type="entry name" value="2,3-Dihydroxybiphenyl 1,2-Dioxygenase, domain 1"/>
    <property type="match status" value="1"/>
</dbReference>
<dbReference type="Proteomes" id="UP001611450">
    <property type="component" value="Unassembled WGS sequence"/>
</dbReference>
<organism evidence="2 3">
    <name type="scientific">Nocardia beijingensis</name>
    <dbReference type="NCBI Taxonomy" id="95162"/>
    <lineage>
        <taxon>Bacteria</taxon>
        <taxon>Bacillati</taxon>
        <taxon>Actinomycetota</taxon>
        <taxon>Actinomycetes</taxon>
        <taxon>Mycobacteriales</taxon>
        <taxon>Nocardiaceae</taxon>
        <taxon>Nocardia</taxon>
    </lineage>
</organism>
<protein>
    <submittedName>
        <fullName evidence="2">VOC family protein</fullName>
    </submittedName>
</protein>
<proteinExistence type="predicted"/>
<evidence type="ECO:0000259" key="1">
    <source>
        <dbReference type="PROSITE" id="PS51819"/>
    </source>
</evidence>
<keyword evidence="3" id="KW-1185">Reference proteome</keyword>
<dbReference type="PROSITE" id="PS51819">
    <property type="entry name" value="VOC"/>
    <property type="match status" value="1"/>
</dbReference>
<comment type="caution">
    <text evidence="2">The sequence shown here is derived from an EMBL/GenBank/DDBJ whole genome shotgun (WGS) entry which is preliminary data.</text>
</comment>
<dbReference type="Pfam" id="PF13669">
    <property type="entry name" value="Glyoxalase_4"/>
    <property type="match status" value="1"/>
</dbReference>
<dbReference type="InterPro" id="IPR037523">
    <property type="entry name" value="VOC_core"/>
</dbReference>
<feature type="domain" description="VOC" evidence="1">
    <location>
        <begin position="33"/>
        <end position="175"/>
    </location>
</feature>
<dbReference type="InterPro" id="IPR029068">
    <property type="entry name" value="Glyas_Bleomycin-R_OHBP_Dase"/>
</dbReference>
<name>A0ABW7WSK7_9NOCA</name>
<evidence type="ECO:0000313" key="3">
    <source>
        <dbReference type="Proteomes" id="UP001611450"/>
    </source>
</evidence>
<dbReference type="RefSeq" id="WP_396949274.1">
    <property type="nucleotide sequence ID" value="NZ_JBIRXV010000013.1"/>
</dbReference>
<gene>
    <name evidence="2" type="ORF">ACH47G_33770</name>
</gene>